<protein>
    <submittedName>
        <fullName evidence="1">DUF995 domain-containing protein</fullName>
    </submittedName>
</protein>
<evidence type="ECO:0000313" key="1">
    <source>
        <dbReference type="EMBL" id="UXN58592.1"/>
    </source>
</evidence>
<accession>A0ACD4CYJ5</accession>
<geneLocation type="plasmid" evidence="1 2">
    <name>p_unnamed1</name>
</geneLocation>
<keyword evidence="1" id="KW-0614">Plasmid</keyword>
<sequence length="172" mass="18989">MYSIHSTIVSTMLSVFLLAGNASAASRPQTDDATAKLAAAAPPMNAMALEKLYAGRTWKWKTGGGFFSADRYQFAAWTREGAAWSYGEGRWYATNGGKLCLQALWSNRMGGSGAVTCFLHREKDGVIYQKPSLGGSWYVFRHNPAQKDDEALKLVKGDRVSKEVSRLKDIRR</sequence>
<dbReference type="EMBL" id="CP104972">
    <property type="protein sequence ID" value="UXN58592.1"/>
    <property type="molecule type" value="Genomic_DNA"/>
</dbReference>
<proteinExistence type="predicted"/>
<evidence type="ECO:0000313" key="2">
    <source>
        <dbReference type="Proteomes" id="UP001061991"/>
    </source>
</evidence>
<organism evidence="1 2">
    <name type="scientific">Phyllobacterium zundukense</name>
    <dbReference type="NCBI Taxonomy" id="1867719"/>
    <lineage>
        <taxon>Bacteria</taxon>
        <taxon>Pseudomonadati</taxon>
        <taxon>Pseudomonadota</taxon>
        <taxon>Alphaproteobacteria</taxon>
        <taxon>Hyphomicrobiales</taxon>
        <taxon>Phyllobacteriaceae</taxon>
        <taxon>Phyllobacterium</taxon>
    </lineage>
</organism>
<dbReference type="Proteomes" id="UP001061991">
    <property type="component" value="Plasmid p_unnamed1"/>
</dbReference>
<keyword evidence="2" id="KW-1185">Reference proteome</keyword>
<name>A0ACD4CYJ5_9HYPH</name>
<reference evidence="1" key="1">
    <citation type="submission" date="2022-09" db="EMBL/GenBank/DDBJ databases">
        <title>Interaction between co-microsymbionts with complementary sets of symbiotic genes in legume-rhizobium systems.</title>
        <authorList>
            <person name="Safronova V."/>
            <person name="Sazanova A."/>
            <person name="Afonin A."/>
            <person name="Chirak E."/>
        </authorList>
    </citation>
    <scope>NUCLEOTIDE SEQUENCE</scope>
    <source>
        <strain evidence="1">A18/3m</strain>
    </source>
</reference>
<gene>
    <name evidence="1" type="ORF">N8E88_11325</name>
</gene>